<dbReference type="SUPFAM" id="SSF55729">
    <property type="entry name" value="Acyl-CoA N-acyltransferases (Nat)"/>
    <property type="match status" value="1"/>
</dbReference>
<dbReference type="Pfam" id="PF00583">
    <property type="entry name" value="Acetyltransf_1"/>
    <property type="match status" value="1"/>
</dbReference>
<comment type="caution">
    <text evidence="2">The sequence shown here is derived from an EMBL/GenBank/DDBJ whole genome shotgun (WGS) entry which is preliminary data.</text>
</comment>
<dbReference type="InterPro" id="IPR016181">
    <property type="entry name" value="Acyl_CoA_acyltransferase"/>
</dbReference>
<dbReference type="InterPro" id="IPR000182">
    <property type="entry name" value="GNAT_dom"/>
</dbReference>
<accession>A0ABY2PRB7</accession>
<sequence>MTLQIRQATLADSVLLNEMGFRIYRAHFQHMWVSEAEMNDFLVSEYSLSTLEKSLRDRSVSWYVAETDRPIGFAKLTWQSTIPETELSGVLLNKLYLCPAETSKRYGQLMFERIKELARSNGKDFLWLEVLEQNERARKFYDKQGMQFIKAIVFETASQRSILKIMGISL</sequence>
<dbReference type="EMBL" id="QFVP01000013">
    <property type="protein sequence ID" value="THE35301.1"/>
    <property type="molecule type" value="Genomic_DNA"/>
</dbReference>
<reference evidence="2 3" key="1">
    <citation type="submission" date="2018-05" db="EMBL/GenBank/DDBJ databases">
        <title>Isolation and genomic analyses of lactose-positive bacteria from faecal samples of preterm neonates.</title>
        <authorList>
            <person name="Chen Y."/>
            <person name="Brook T.C."/>
            <person name="O'Neill I."/>
            <person name="Soe C.Z."/>
            <person name="Hall L.J."/>
            <person name="Hoyles L."/>
        </authorList>
    </citation>
    <scope>NUCLEOTIDE SEQUENCE [LARGE SCALE GENOMIC DNA]</scope>
    <source>
        <strain evidence="2 3">P080C CL</strain>
    </source>
</reference>
<gene>
    <name evidence="2" type="ORF">DJ535_18670</name>
</gene>
<name>A0ABY2PRB7_9ENTR</name>
<feature type="domain" description="N-acetyltransferase" evidence="1">
    <location>
        <begin position="19"/>
        <end position="170"/>
    </location>
</feature>
<evidence type="ECO:0000259" key="1">
    <source>
        <dbReference type="PROSITE" id="PS51186"/>
    </source>
</evidence>
<organism evidence="2 3">
    <name type="scientific">Citrobacter murliniae</name>
    <dbReference type="NCBI Taxonomy" id="67829"/>
    <lineage>
        <taxon>Bacteria</taxon>
        <taxon>Pseudomonadati</taxon>
        <taxon>Pseudomonadota</taxon>
        <taxon>Gammaproteobacteria</taxon>
        <taxon>Enterobacterales</taxon>
        <taxon>Enterobacteriaceae</taxon>
        <taxon>Citrobacter</taxon>
        <taxon>Citrobacter freundii complex</taxon>
    </lineage>
</organism>
<dbReference type="RefSeq" id="WP_048221542.1">
    <property type="nucleotide sequence ID" value="NZ_QFVP01000013.1"/>
</dbReference>
<dbReference type="Gene3D" id="3.40.630.30">
    <property type="match status" value="1"/>
</dbReference>
<dbReference type="Proteomes" id="UP000306790">
    <property type="component" value="Unassembled WGS sequence"/>
</dbReference>
<protein>
    <submittedName>
        <fullName evidence="2">GNAT family N-acetyltransferase</fullName>
    </submittedName>
</protein>
<keyword evidence="3" id="KW-1185">Reference proteome</keyword>
<evidence type="ECO:0000313" key="2">
    <source>
        <dbReference type="EMBL" id="THE35301.1"/>
    </source>
</evidence>
<dbReference type="PROSITE" id="PS51186">
    <property type="entry name" value="GNAT"/>
    <property type="match status" value="1"/>
</dbReference>
<evidence type="ECO:0000313" key="3">
    <source>
        <dbReference type="Proteomes" id="UP000306790"/>
    </source>
</evidence>
<proteinExistence type="predicted"/>